<keyword evidence="2" id="KW-1133">Transmembrane helix</keyword>
<dbReference type="Pfam" id="PF02470">
    <property type="entry name" value="MlaD"/>
    <property type="match status" value="1"/>
</dbReference>
<protein>
    <submittedName>
        <fullName evidence="4">MCE family protein</fullName>
    </submittedName>
</protein>
<accession>A0ABY8VQV9</accession>
<gene>
    <name evidence="4" type="ORF">PT015_13900</name>
</gene>
<keyword evidence="2" id="KW-0472">Membrane</keyword>
<evidence type="ECO:0000313" key="5">
    <source>
        <dbReference type="Proteomes" id="UP001236585"/>
    </source>
</evidence>
<dbReference type="Proteomes" id="UP001236585">
    <property type="component" value="Chromosome"/>
</dbReference>
<feature type="domain" description="Mce/MlaD" evidence="3">
    <location>
        <begin position="41"/>
        <end position="113"/>
    </location>
</feature>
<evidence type="ECO:0000256" key="1">
    <source>
        <dbReference type="SAM" id="MobiDB-lite"/>
    </source>
</evidence>
<organism evidence="4 5">
    <name type="scientific">Candidatus Mycobacterium wuenschmannii</name>
    <dbReference type="NCBI Taxonomy" id="3027808"/>
    <lineage>
        <taxon>Bacteria</taxon>
        <taxon>Bacillati</taxon>
        <taxon>Actinomycetota</taxon>
        <taxon>Actinomycetes</taxon>
        <taxon>Mycobacteriales</taxon>
        <taxon>Mycobacteriaceae</taxon>
        <taxon>Mycobacterium</taxon>
    </lineage>
</organism>
<evidence type="ECO:0000259" key="3">
    <source>
        <dbReference type="Pfam" id="PF02470"/>
    </source>
</evidence>
<dbReference type="InterPro" id="IPR005693">
    <property type="entry name" value="Mce"/>
</dbReference>
<keyword evidence="5" id="KW-1185">Reference proteome</keyword>
<dbReference type="InterPro" id="IPR052336">
    <property type="entry name" value="MlaD_Phospholipid_Transporter"/>
</dbReference>
<proteinExistence type="predicted"/>
<sequence length="569" mass="60127">MLTRFVRIQLLIFAIVGIVGVIAMALFYVQAPMLLGIGRMTVTLELPATGGLYRFSNVTYRGVQVGKVTAVSLTARGAKATLSLDSSQKIPANLQADVLSVSAVGEQYVDLRPRTDAGPYLRDGSVIAAHDTAIPQAVGPMLDQLNALVKSLPKNKIGQLLDESFKAFNGAGYDLGSLSDAASRISADSNAIVDRTRALAEDSQSLLNAQAQTTDSIRTWARSLAGVSDVLANDDSKVRTVLQQGPGALDEASRLFQQIKPTLPVLLANLTTIGQIGVTYHPSLEQLLVLLPASVAYEQTAGSTNWPDGQARGDFSLTVDDPPICTVGFLPQNQWRSPADTTVIDTPDGLYCKLPQDSPLAVRGARNYPCMGHPGKRAPTVEICNSDKPYMPLAMRQHVLGPSPLDPNLLAQGIPPDDRVTSDKRIFGPLEGTPLPLGAVPRGTPPGPRGATPPPGTMGAATPPVPSGANMSTQAHDFPSIAPLDVPSPPAAIHRPATPPRPPAVIDGGGQPKAHPSSFDGKATQAVPPVAVATYDPRDGRYITPDGKFYEQSDLGGSAHKKWQDMFPV</sequence>
<dbReference type="PANTHER" id="PTHR33371:SF16">
    <property type="entry name" value="MCE-FAMILY PROTEIN MCE3F"/>
    <property type="match status" value="1"/>
</dbReference>
<keyword evidence="2" id="KW-0812">Transmembrane</keyword>
<feature type="compositionally biased region" description="Pro residues" evidence="1">
    <location>
        <begin position="443"/>
        <end position="456"/>
    </location>
</feature>
<feature type="transmembrane region" description="Helical" evidence="2">
    <location>
        <begin position="6"/>
        <end position="29"/>
    </location>
</feature>
<dbReference type="InterPro" id="IPR003399">
    <property type="entry name" value="Mce/MlaD"/>
</dbReference>
<feature type="region of interest" description="Disordered" evidence="1">
    <location>
        <begin position="429"/>
        <end position="463"/>
    </location>
</feature>
<dbReference type="EMBL" id="CP126981">
    <property type="protein sequence ID" value="WIM86023.1"/>
    <property type="molecule type" value="Genomic_DNA"/>
</dbReference>
<reference evidence="4 5" key="1">
    <citation type="journal article" date="2023" name="Microbiol. Resour. Announc.">
        <title>Complete Genome Sequence of Mycobacterium wuenschmanii, a novel Nontuberculous Mycobacterium Isolated from a captive population of Amazon Milk Frogs.</title>
        <authorList>
            <person name="Hicks J."/>
            <person name="Zeineldin M."/>
            <person name="Ward H."/>
            <person name="Wuenschmann A."/>
            <person name="Camp P."/>
            <person name="Farrell D."/>
            <person name="Lehman K."/>
            <person name="Thacker T."/>
            <person name="Cuthbert E."/>
        </authorList>
    </citation>
    <scope>NUCLEOTIDE SEQUENCE [LARGE SCALE GENOMIC DNA]</scope>
    <source>
        <strain evidence="4 5">Wuenschmanii</strain>
    </source>
</reference>
<dbReference type="NCBIfam" id="TIGR00996">
    <property type="entry name" value="Mtu_fam_mce"/>
    <property type="match status" value="1"/>
</dbReference>
<evidence type="ECO:0000313" key="4">
    <source>
        <dbReference type="EMBL" id="WIM86023.1"/>
    </source>
</evidence>
<evidence type="ECO:0000256" key="2">
    <source>
        <dbReference type="SAM" id="Phobius"/>
    </source>
</evidence>
<dbReference type="PANTHER" id="PTHR33371">
    <property type="entry name" value="INTERMEMBRANE PHOSPHOLIPID TRANSPORT SYSTEM BINDING PROTEIN MLAD-RELATED"/>
    <property type="match status" value="1"/>
</dbReference>
<dbReference type="RefSeq" id="WP_285185210.1">
    <property type="nucleotide sequence ID" value="NZ_CP126981.1"/>
</dbReference>
<name>A0ABY8VQV9_9MYCO</name>